<evidence type="ECO:0000256" key="3">
    <source>
        <dbReference type="ARBA" id="ARBA00022833"/>
    </source>
</evidence>
<evidence type="ECO:0000256" key="9">
    <source>
        <dbReference type="SAM" id="MobiDB-lite"/>
    </source>
</evidence>
<evidence type="ECO:0000313" key="12">
    <source>
        <dbReference type="EMBL" id="KAK4207628.1"/>
    </source>
</evidence>
<dbReference type="InterPro" id="IPR045137">
    <property type="entry name" value="RBM26/27"/>
</dbReference>
<evidence type="ECO:0000256" key="5">
    <source>
        <dbReference type="ARBA" id="ARBA00043866"/>
    </source>
</evidence>
<organism evidence="12 13">
    <name type="scientific">Rhypophila decipiens</name>
    <dbReference type="NCBI Taxonomy" id="261697"/>
    <lineage>
        <taxon>Eukaryota</taxon>
        <taxon>Fungi</taxon>
        <taxon>Dikarya</taxon>
        <taxon>Ascomycota</taxon>
        <taxon>Pezizomycotina</taxon>
        <taxon>Sordariomycetes</taxon>
        <taxon>Sordariomycetidae</taxon>
        <taxon>Sordariales</taxon>
        <taxon>Naviculisporaceae</taxon>
        <taxon>Rhypophila</taxon>
    </lineage>
</organism>
<evidence type="ECO:0000313" key="13">
    <source>
        <dbReference type="Proteomes" id="UP001301769"/>
    </source>
</evidence>
<keyword evidence="4 6" id="KW-0694">RNA-binding</keyword>
<dbReference type="Gene3D" id="1.20.1390.10">
    <property type="entry name" value="PWI domain"/>
    <property type="match status" value="1"/>
</dbReference>
<feature type="compositionally biased region" description="Polar residues" evidence="9">
    <location>
        <begin position="109"/>
        <end position="120"/>
    </location>
</feature>
<dbReference type="InterPro" id="IPR035979">
    <property type="entry name" value="RBD_domain_sf"/>
</dbReference>
<reference evidence="12" key="1">
    <citation type="journal article" date="2023" name="Mol. Phylogenet. Evol.">
        <title>Genome-scale phylogeny and comparative genomics of the fungal order Sordariales.</title>
        <authorList>
            <person name="Hensen N."/>
            <person name="Bonometti L."/>
            <person name="Westerberg I."/>
            <person name="Brannstrom I.O."/>
            <person name="Guillou S."/>
            <person name="Cros-Aarteil S."/>
            <person name="Calhoun S."/>
            <person name="Haridas S."/>
            <person name="Kuo A."/>
            <person name="Mondo S."/>
            <person name="Pangilinan J."/>
            <person name="Riley R."/>
            <person name="LaButti K."/>
            <person name="Andreopoulos B."/>
            <person name="Lipzen A."/>
            <person name="Chen C."/>
            <person name="Yan M."/>
            <person name="Daum C."/>
            <person name="Ng V."/>
            <person name="Clum A."/>
            <person name="Steindorff A."/>
            <person name="Ohm R.A."/>
            <person name="Martin F."/>
            <person name="Silar P."/>
            <person name="Natvig D.O."/>
            <person name="Lalanne C."/>
            <person name="Gautier V."/>
            <person name="Ament-Velasquez S.L."/>
            <person name="Kruys A."/>
            <person name="Hutchinson M.I."/>
            <person name="Powell A.J."/>
            <person name="Barry K."/>
            <person name="Miller A.N."/>
            <person name="Grigoriev I.V."/>
            <person name="Debuchy R."/>
            <person name="Gladieux P."/>
            <person name="Hiltunen Thoren M."/>
            <person name="Johannesson H."/>
        </authorList>
    </citation>
    <scope>NUCLEOTIDE SEQUENCE</scope>
    <source>
        <strain evidence="12">PSN293</strain>
    </source>
</reference>
<feature type="compositionally biased region" description="Basic residues" evidence="9">
    <location>
        <begin position="321"/>
        <end position="333"/>
    </location>
</feature>
<dbReference type="InterPro" id="IPR002483">
    <property type="entry name" value="PWI_dom"/>
</dbReference>
<dbReference type="Gene3D" id="3.30.70.330">
    <property type="match status" value="1"/>
</dbReference>
<feature type="compositionally biased region" description="Basic and acidic residues" evidence="9">
    <location>
        <begin position="748"/>
        <end position="761"/>
    </location>
</feature>
<dbReference type="PROSITE" id="PS50103">
    <property type="entry name" value="ZF_C3H1"/>
    <property type="match status" value="1"/>
</dbReference>
<feature type="zinc finger region" description="C3H1-type" evidence="7">
    <location>
        <begin position="234"/>
        <end position="262"/>
    </location>
</feature>
<feature type="compositionally biased region" description="Polar residues" evidence="9">
    <location>
        <begin position="301"/>
        <end position="318"/>
    </location>
</feature>
<dbReference type="InterPro" id="IPR036855">
    <property type="entry name" value="Znf_CCCH_sf"/>
</dbReference>
<dbReference type="Gene3D" id="4.10.1000.10">
    <property type="entry name" value="Zinc finger, CCCH-type"/>
    <property type="match status" value="1"/>
</dbReference>
<sequence length="799" mass="86874">MLFPEEHAADLKKWIVKRLENTSDADADVLADYVLALLRHDGDPQAVRSLFESEMPDFLKEDSTVFVNDVFEAIAQKSYLPGAPQPRPNQQQHSALDPYSLSYDDIPATQGSRGSLPTSNESRKRTFSDRGEPATRNGRDGRFDGSSYKQARRGGPVFSGGGGGDGGGRSEDSENFQGATLPVPPFPSLPGEQQPPFPFPPIDPEIFRAFLEKGFPAGQNFAPFFPGQPARPPGRRRPRCRDYDTKGYCSRGSTCNFAHGDDSMYPLQFPMPFGQLQGVQSVEEYDPANALLPGIFNSTLVGQSSPNSAPGSRRSNPNHGRGGKRHGQSKRPQGKGLVADGPVSDKTKSTIVVVSIPEENFTQEQVREFFSQFGNILEVTLQNYKRTAIVRFDSWGAANSAYSSPKVIFDNRFVKVFWQKDDEISSSVNGANGFKKTTGGSVTGNSEPGAGGAGTPPPEIDMEEFIRKQEEAQKAYEEKARKLKEVEAQRLEVEKRQQELLAKQREARATLGKLLQKSRGNSADTEGETKSLKPTSTSEALRAQLAALEAEALQLGLDPDAPPTDEMTHSWSARGGGRGGGGYPYRARGYAPRGFRGGFRGGRGNNHAAYAMYSLDNRPKRVILTGVDFTMPEKDEMLRQYLFGVGEFTSIETSPTSTSISFKDRKTAEKFFNQVSLNGGEIPGINDGGKVELAWPDGSSSPVSSAAGTPSSTTGMNATIHGGGGHNTAATTKNGNVTATTTTTTTTTDDHNESSDDKDVDIILDSQNHRQAAMNQQQQQQSNDNDSMDYDVADDNQWD</sequence>
<evidence type="ECO:0000256" key="7">
    <source>
        <dbReference type="PROSITE-ProRule" id="PRU00723"/>
    </source>
</evidence>
<reference evidence="12" key="2">
    <citation type="submission" date="2023-05" db="EMBL/GenBank/DDBJ databases">
        <authorList>
            <consortium name="Lawrence Berkeley National Laboratory"/>
            <person name="Steindorff A."/>
            <person name="Hensen N."/>
            <person name="Bonometti L."/>
            <person name="Westerberg I."/>
            <person name="Brannstrom I.O."/>
            <person name="Guillou S."/>
            <person name="Cros-Aarteil S."/>
            <person name="Calhoun S."/>
            <person name="Haridas S."/>
            <person name="Kuo A."/>
            <person name="Mondo S."/>
            <person name="Pangilinan J."/>
            <person name="Riley R."/>
            <person name="Labutti K."/>
            <person name="Andreopoulos B."/>
            <person name="Lipzen A."/>
            <person name="Chen C."/>
            <person name="Yanf M."/>
            <person name="Daum C."/>
            <person name="Ng V."/>
            <person name="Clum A."/>
            <person name="Ohm R."/>
            <person name="Martin F."/>
            <person name="Silar P."/>
            <person name="Natvig D."/>
            <person name="Lalanne C."/>
            <person name="Gautier V."/>
            <person name="Ament-Velasquez S.L."/>
            <person name="Kruys A."/>
            <person name="Hutchinson M.I."/>
            <person name="Powell A.J."/>
            <person name="Barry K."/>
            <person name="Miller A.N."/>
            <person name="Grigoriev I.V."/>
            <person name="Debuchy R."/>
            <person name="Gladieux P."/>
            <person name="Thoren M.H."/>
            <person name="Johannesson H."/>
        </authorList>
    </citation>
    <scope>NUCLEOTIDE SEQUENCE</scope>
    <source>
        <strain evidence="12">PSN293</strain>
    </source>
</reference>
<gene>
    <name evidence="12" type="ORF">QBC37DRAFT_327037</name>
</gene>
<dbReference type="SUPFAM" id="SSF54928">
    <property type="entry name" value="RNA-binding domain, RBD"/>
    <property type="match status" value="1"/>
</dbReference>
<feature type="coiled-coil region" evidence="8">
    <location>
        <begin position="462"/>
        <end position="508"/>
    </location>
</feature>
<keyword evidence="3 7" id="KW-0862">Zinc</keyword>
<feature type="region of interest" description="Disordered" evidence="9">
    <location>
        <begin position="683"/>
        <end position="799"/>
    </location>
</feature>
<protein>
    <submittedName>
        <fullName evidence="12">Uncharacterized protein</fullName>
    </submittedName>
</protein>
<dbReference type="Pfam" id="PF00076">
    <property type="entry name" value="RRM_1"/>
    <property type="match status" value="1"/>
</dbReference>
<keyword evidence="13" id="KW-1185">Reference proteome</keyword>
<feature type="compositionally biased region" description="Acidic residues" evidence="9">
    <location>
        <begin position="786"/>
        <end position="799"/>
    </location>
</feature>
<feature type="region of interest" description="Disordered" evidence="9">
    <location>
        <begin position="558"/>
        <end position="579"/>
    </location>
</feature>
<dbReference type="InterPro" id="IPR000504">
    <property type="entry name" value="RRM_dom"/>
</dbReference>
<dbReference type="AlphaFoldDB" id="A0AAN6XVX8"/>
<dbReference type="GO" id="GO:0008270">
    <property type="term" value="F:zinc ion binding"/>
    <property type="evidence" value="ECO:0007669"/>
    <property type="project" value="UniProtKB-KW"/>
</dbReference>
<feature type="compositionally biased region" description="Gly residues" evidence="9">
    <location>
        <begin position="157"/>
        <end position="167"/>
    </location>
</feature>
<feature type="compositionally biased region" description="Basic and acidic residues" evidence="9">
    <location>
        <begin position="121"/>
        <end position="143"/>
    </location>
</feature>
<evidence type="ECO:0000256" key="6">
    <source>
        <dbReference type="PROSITE-ProRule" id="PRU00176"/>
    </source>
</evidence>
<dbReference type="CDD" id="cd22249">
    <property type="entry name" value="UDM1_RNF168_RNF169-like"/>
    <property type="match status" value="1"/>
</dbReference>
<keyword evidence="8" id="KW-0175">Coiled coil</keyword>
<dbReference type="Pfam" id="PF00642">
    <property type="entry name" value="zf-CCCH"/>
    <property type="match status" value="1"/>
</dbReference>
<dbReference type="GO" id="GO:0003723">
    <property type="term" value="F:RNA binding"/>
    <property type="evidence" value="ECO:0007669"/>
    <property type="project" value="UniProtKB-UniRule"/>
</dbReference>
<evidence type="ECO:0000256" key="4">
    <source>
        <dbReference type="ARBA" id="ARBA00022884"/>
    </source>
</evidence>
<evidence type="ECO:0000256" key="2">
    <source>
        <dbReference type="ARBA" id="ARBA00022771"/>
    </source>
</evidence>
<dbReference type="PANTHER" id="PTHR14398:SF0">
    <property type="entry name" value="ZINC FINGER PROTEIN SWM"/>
    <property type="match status" value="1"/>
</dbReference>
<feature type="domain" description="C3H1-type" evidence="11">
    <location>
        <begin position="234"/>
        <end position="262"/>
    </location>
</feature>
<dbReference type="SUPFAM" id="SSF90229">
    <property type="entry name" value="CCCH zinc finger"/>
    <property type="match status" value="1"/>
</dbReference>
<keyword evidence="1 7" id="KW-0479">Metal-binding</keyword>
<dbReference type="CDD" id="cd12257">
    <property type="entry name" value="RRM1_RBM26_like"/>
    <property type="match status" value="1"/>
</dbReference>
<evidence type="ECO:0000256" key="1">
    <source>
        <dbReference type="ARBA" id="ARBA00022723"/>
    </source>
</evidence>
<feature type="compositionally biased region" description="Low complexity" evidence="9">
    <location>
        <begin position="694"/>
        <end position="720"/>
    </location>
</feature>
<feature type="region of interest" description="Disordered" evidence="9">
    <location>
        <begin position="431"/>
        <end position="459"/>
    </location>
</feature>
<feature type="region of interest" description="Disordered" evidence="9">
    <location>
        <begin position="100"/>
        <end position="180"/>
    </location>
</feature>
<dbReference type="SMART" id="SM00356">
    <property type="entry name" value="ZnF_C3H1"/>
    <property type="match status" value="1"/>
</dbReference>
<dbReference type="EMBL" id="MU858283">
    <property type="protein sequence ID" value="KAK4207628.1"/>
    <property type="molecule type" value="Genomic_DNA"/>
</dbReference>
<dbReference type="GO" id="GO:0005634">
    <property type="term" value="C:nucleus"/>
    <property type="evidence" value="ECO:0007669"/>
    <property type="project" value="TreeGrafter"/>
</dbReference>
<keyword evidence="2 7" id="KW-0863">Zinc-finger</keyword>
<comment type="caution">
    <text evidence="12">The sequence shown here is derived from an EMBL/GenBank/DDBJ whole genome shotgun (WGS) entry which is preliminary data.</text>
</comment>
<dbReference type="InterPro" id="IPR012677">
    <property type="entry name" value="Nucleotide-bd_a/b_plait_sf"/>
</dbReference>
<feature type="region of interest" description="Disordered" evidence="9">
    <location>
        <begin position="301"/>
        <end position="343"/>
    </location>
</feature>
<dbReference type="SMART" id="SM00360">
    <property type="entry name" value="RRM"/>
    <property type="match status" value="1"/>
</dbReference>
<dbReference type="Proteomes" id="UP001301769">
    <property type="component" value="Unassembled WGS sequence"/>
</dbReference>
<dbReference type="PROSITE" id="PS50102">
    <property type="entry name" value="RRM"/>
    <property type="match status" value="1"/>
</dbReference>
<comment type="function">
    <text evidence="5">May be involved in the turnover of nuclear polyadenylated (pA+) RNA.</text>
</comment>
<dbReference type="Pfam" id="PF01480">
    <property type="entry name" value="PWI"/>
    <property type="match status" value="1"/>
</dbReference>
<name>A0AAN6XVX8_9PEZI</name>
<feature type="compositionally biased region" description="Low complexity" evidence="9">
    <location>
        <begin position="771"/>
        <end position="785"/>
    </location>
</feature>
<dbReference type="FunFam" id="1.20.1390.10:FF:000007">
    <property type="entry name" value="CCCH zinc finger and RRM domain protein"/>
    <property type="match status" value="1"/>
</dbReference>
<feature type="compositionally biased region" description="Low complexity" evidence="9">
    <location>
        <begin position="727"/>
        <end position="747"/>
    </location>
</feature>
<feature type="region of interest" description="Disordered" evidence="9">
    <location>
        <begin position="514"/>
        <end position="538"/>
    </location>
</feature>
<evidence type="ECO:0000256" key="8">
    <source>
        <dbReference type="SAM" id="Coils"/>
    </source>
</evidence>
<feature type="domain" description="RRM" evidence="10">
    <location>
        <begin position="349"/>
        <end position="421"/>
    </location>
</feature>
<evidence type="ECO:0000259" key="10">
    <source>
        <dbReference type="PROSITE" id="PS50102"/>
    </source>
</evidence>
<accession>A0AAN6XVX8</accession>
<dbReference type="InterPro" id="IPR000571">
    <property type="entry name" value="Znf_CCCH"/>
</dbReference>
<proteinExistence type="predicted"/>
<dbReference type="PANTHER" id="PTHR14398">
    <property type="entry name" value="RNA RECOGNITION RRM/RNP DOMAIN"/>
    <property type="match status" value="1"/>
</dbReference>
<evidence type="ECO:0000259" key="11">
    <source>
        <dbReference type="PROSITE" id="PS50103"/>
    </source>
</evidence>